<dbReference type="InterPro" id="IPR002403">
    <property type="entry name" value="Cyt_P450_E_grp-IV"/>
</dbReference>
<evidence type="ECO:0008006" key="6">
    <source>
        <dbReference type="Google" id="ProtNLM"/>
    </source>
</evidence>
<dbReference type="PANTHER" id="PTHR24286">
    <property type="entry name" value="CYTOCHROME P450 26"/>
    <property type="match status" value="1"/>
</dbReference>
<evidence type="ECO:0000256" key="1">
    <source>
        <dbReference type="ARBA" id="ARBA00022723"/>
    </source>
</evidence>
<reference evidence="4" key="1">
    <citation type="submission" date="2022-04" db="EMBL/GenBank/DDBJ databases">
        <title>Carnegiea gigantea Genome sequencing and assembly v2.</title>
        <authorList>
            <person name="Copetti D."/>
            <person name="Sanderson M.J."/>
            <person name="Burquez A."/>
            <person name="Wojciechowski M.F."/>
        </authorList>
    </citation>
    <scope>NUCLEOTIDE SEQUENCE</scope>
    <source>
        <strain evidence="4">SGP5-SGP5p</strain>
        <tissue evidence="4">Aerial part</tissue>
    </source>
</reference>
<evidence type="ECO:0000256" key="2">
    <source>
        <dbReference type="ARBA" id="ARBA00023004"/>
    </source>
</evidence>
<proteinExistence type="predicted"/>
<dbReference type="Pfam" id="PF00067">
    <property type="entry name" value="p450"/>
    <property type="match status" value="1"/>
</dbReference>
<keyword evidence="3" id="KW-0175">Coiled coil</keyword>
<keyword evidence="1" id="KW-0479">Metal-binding</keyword>
<sequence length="258" mass="30188">MGRYFASLDFGPQHHSIEQILFAITQGFRAQPSKIPGSAYRYAVKCRTKFKNIKRVELEKRKQENESVNEAKDLMDELMQMKDEEGKKLIDEEVLDNIVSSILIGYISTAYLSTWALYFVVKDPNILHKLREENMELAKDKKDRFITYEDVLKLKYTNKVVEETVRLANLSGFVFRKMTEDVDYKGYMLLKDWKIIVWIRHLHVDPANFENPMGFNPDRWDANTTKGGNVLCISRRWELLNPNVKLCYLSHPILTDGL</sequence>
<gene>
    <name evidence="4" type="ORF">Cgig2_015779</name>
</gene>
<accession>A0A9Q1KI77</accession>
<name>A0A9Q1KI77_9CARY</name>
<keyword evidence="5" id="KW-1185">Reference proteome</keyword>
<dbReference type="Gene3D" id="1.10.630.10">
    <property type="entry name" value="Cytochrome P450"/>
    <property type="match status" value="1"/>
</dbReference>
<dbReference type="GO" id="GO:0016132">
    <property type="term" value="P:brassinosteroid biosynthetic process"/>
    <property type="evidence" value="ECO:0007669"/>
    <property type="project" value="TreeGrafter"/>
</dbReference>
<dbReference type="GO" id="GO:0020037">
    <property type="term" value="F:heme binding"/>
    <property type="evidence" value="ECO:0007669"/>
    <property type="project" value="InterPro"/>
</dbReference>
<dbReference type="GO" id="GO:0005506">
    <property type="term" value="F:iron ion binding"/>
    <property type="evidence" value="ECO:0007669"/>
    <property type="project" value="InterPro"/>
</dbReference>
<dbReference type="InterPro" id="IPR036396">
    <property type="entry name" value="Cyt_P450_sf"/>
</dbReference>
<dbReference type="Proteomes" id="UP001153076">
    <property type="component" value="Unassembled WGS sequence"/>
</dbReference>
<organism evidence="4 5">
    <name type="scientific">Carnegiea gigantea</name>
    <dbReference type="NCBI Taxonomy" id="171969"/>
    <lineage>
        <taxon>Eukaryota</taxon>
        <taxon>Viridiplantae</taxon>
        <taxon>Streptophyta</taxon>
        <taxon>Embryophyta</taxon>
        <taxon>Tracheophyta</taxon>
        <taxon>Spermatophyta</taxon>
        <taxon>Magnoliopsida</taxon>
        <taxon>eudicotyledons</taxon>
        <taxon>Gunneridae</taxon>
        <taxon>Pentapetalae</taxon>
        <taxon>Caryophyllales</taxon>
        <taxon>Cactineae</taxon>
        <taxon>Cactaceae</taxon>
        <taxon>Cactoideae</taxon>
        <taxon>Echinocereeae</taxon>
        <taxon>Carnegiea</taxon>
    </lineage>
</organism>
<evidence type="ECO:0000313" key="5">
    <source>
        <dbReference type="Proteomes" id="UP001153076"/>
    </source>
</evidence>
<dbReference type="GO" id="GO:0010268">
    <property type="term" value="P:brassinosteroid homeostasis"/>
    <property type="evidence" value="ECO:0007669"/>
    <property type="project" value="TreeGrafter"/>
</dbReference>
<dbReference type="GO" id="GO:0016125">
    <property type="term" value="P:sterol metabolic process"/>
    <property type="evidence" value="ECO:0007669"/>
    <property type="project" value="TreeGrafter"/>
</dbReference>
<dbReference type="PRINTS" id="PR00465">
    <property type="entry name" value="EP450IV"/>
</dbReference>
<dbReference type="EMBL" id="JAKOGI010000122">
    <property type="protein sequence ID" value="KAJ8443301.1"/>
    <property type="molecule type" value="Genomic_DNA"/>
</dbReference>
<dbReference type="SUPFAM" id="SSF48264">
    <property type="entry name" value="Cytochrome P450"/>
    <property type="match status" value="1"/>
</dbReference>
<evidence type="ECO:0000313" key="4">
    <source>
        <dbReference type="EMBL" id="KAJ8443301.1"/>
    </source>
</evidence>
<dbReference type="OrthoDB" id="2789670at2759"/>
<protein>
    <recommendedName>
        <fullName evidence="6">Cytochrome P450</fullName>
    </recommendedName>
</protein>
<evidence type="ECO:0000256" key="3">
    <source>
        <dbReference type="SAM" id="Coils"/>
    </source>
</evidence>
<dbReference type="InterPro" id="IPR001128">
    <property type="entry name" value="Cyt_P450"/>
</dbReference>
<dbReference type="GO" id="GO:0016705">
    <property type="term" value="F:oxidoreductase activity, acting on paired donors, with incorporation or reduction of molecular oxygen"/>
    <property type="evidence" value="ECO:0007669"/>
    <property type="project" value="InterPro"/>
</dbReference>
<feature type="coiled-coil region" evidence="3">
    <location>
        <begin position="53"/>
        <end position="88"/>
    </location>
</feature>
<comment type="caution">
    <text evidence="4">The sequence shown here is derived from an EMBL/GenBank/DDBJ whole genome shotgun (WGS) entry which is preliminary data.</text>
</comment>
<keyword evidence="2" id="KW-0408">Iron</keyword>
<dbReference type="AlphaFoldDB" id="A0A9Q1KI77"/>
<dbReference type="PANTHER" id="PTHR24286:SF12">
    <property type="entry name" value="CYTOCHROME P450 FAMILY PROTEIN, EXPRESSED"/>
    <property type="match status" value="1"/>
</dbReference>
<dbReference type="GO" id="GO:0004497">
    <property type="term" value="F:monooxygenase activity"/>
    <property type="evidence" value="ECO:0007669"/>
    <property type="project" value="InterPro"/>
</dbReference>